<protein>
    <submittedName>
        <fullName evidence="1">Uncharacterized protein</fullName>
    </submittedName>
</protein>
<dbReference type="EMBL" id="MG011691">
    <property type="protein sequence ID" value="AVK77338.1"/>
    <property type="molecule type" value="Genomic_DNA"/>
</dbReference>
<dbReference type="RefSeq" id="YP_009481334.1">
    <property type="nucleotide sequence ID" value="NC_037665.1"/>
</dbReference>
<name>A0A2U7UFR7_9VIRU</name>
<gene>
    <name evidence="1" type="ORF">pmac_cds_650</name>
</gene>
<organism evidence="1">
    <name type="scientific">Pandoravirus macleodensis</name>
    <dbReference type="NCBI Taxonomy" id="2107707"/>
    <lineage>
        <taxon>Viruses</taxon>
        <taxon>Pandoravirus</taxon>
    </lineage>
</organism>
<evidence type="ECO:0000313" key="1">
    <source>
        <dbReference type="EMBL" id="AVK77338.1"/>
    </source>
</evidence>
<dbReference type="Proteomes" id="UP000249758">
    <property type="component" value="Segment"/>
</dbReference>
<accession>A0A2U7UFR7</accession>
<proteinExistence type="predicted"/>
<reference evidence="1" key="1">
    <citation type="journal article" date="2018" name="Nat. Commun.">
        <title>Diversity and evolution of the emerging Pandoraviridae family.</title>
        <authorList>
            <person name="Legendre M."/>
            <person name="Fabre E."/>
            <person name="Poirot O."/>
            <person name="Jeudy S."/>
            <person name="Lartigue A."/>
            <person name="Alempic J.M."/>
            <person name="Beucher L."/>
            <person name="Philippe N."/>
            <person name="Bertaux L."/>
            <person name="Christo-Foroux E."/>
            <person name="Labadie K."/>
            <person name="Coute Y."/>
            <person name="Abergel C."/>
            <person name="Claverie J.M."/>
        </authorList>
    </citation>
    <scope>NUCLEOTIDE SEQUENCE [LARGE SCALE GENOMIC DNA]</scope>
    <source>
        <strain evidence="1">Macleodensis</strain>
    </source>
</reference>
<dbReference type="KEGG" id="vg:36841793"/>
<dbReference type="GeneID" id="36841793"/>
<sequence>MPAGCGGINSGGILDETRDVQVSSRESLRLASLLGPDQQRIRQGNGPFDLAAAAECLCLLEEAFVIALHDDIVADIVGCAASALGTHDFDASVCAYSRLTIECDRHALAQPCTPHHTAACPLCACPPSVAAIGRALDRLDALDRGLGARASLVDARTQAMQRALASPDGAVAAVDAYRGYLYAVYATLCARYMSFWALVTRQPLLRRASVRRTPPHYVTCASASQERTWGGAYILTPRDLALDLSDMGHDKVGRLLMIQQQMTPVYDVGPPLTLMPFPGAQPTCRRWAALPDAEIVARAVDIHERRLLDNV</sequence>